<gene>
    <name evidence="1" type="ORF">PCOR1329_LOCUS19322</name>
</gene>
<keyword evidence="2" id="KW-1185">Reference proteome</keyword>
<reference evidence="1" key="1">
    <citation type="submission" date="2023-10" db="EMBL/GenBank/DDBJ databases">
        <authorList>
            <person name="Chen Y."/>
            <person name="Shah S."/>
            <person name="Dougan E. K."/>
            <person name="Thang M."/>
            <person name="Chan C."/>
        </authorList>
    </citation>
    <scope>NUCLEOTIDE SEQUENCE [LARGE SCALE GENOMIC DNA]</scope>
</reference>
<organism evidence="1 2">
    <name type="scientific">Prorocentrum cordatum</name>
    <dbReference type="NCBI Taxonomy" id="2364126"/>
    <lineage>
        <taxon>Eukaryota</taxon>
        <taxon>Sar</taxon>
        <taxon>Alveolata</taxon>
        <taxon>Dinophyceae</taxon>
        <taxon>Prorocentrales</taxon>
        <taxon>Prorocentraceae</taxon>
        <taxon>Prorocentrum</taxon>
    </lineage>
</organism>
<sequence length="471" mass="49533">MTATSSPSAFKRVSPGLSQWPLPHLSTWRLSIPRAHHARPPPHPTNYLIAITSLHPFWFVQTHRSPTPLLQHHPKSGLVRGDSERLLCTVASVLLTPACASSCSSCSPCSGLPPKRSCSPRPASEARRCRVRNEAWEALESAVGAGSVDMLAAAISSAEAAGLTEAQLATARERHDALREEAQRRQAYDVALVGLRTALQRGQDAEFVEPVVRHAVEVGVAPRALMSPLADVEGAQELVTGAAALVLEAAVREGASARRAAAGGLSFLERAQEWSRAVGVSAELLEKARAQRASASEKVAEKAHGEAVKADAAQALAAAWQSPDATTCSLDMAIFAARFAGVNKRMLKLAQRRRDELAQDEEKRAAEAGLRAAVAAGRGDALEEAIQGAVEVGADAQILGKALDERLAVHKRQACAEATRTLRLAMAGEDAEALTAAADAAEAAGVSREVVARARRKVSRGVGGATGDAPV</sequence>
<evidence type="ECO:0000313" key="1">
    <source>
        <dbReference type="EMBL" id="CAK0816308.1"/>
    </source>
</evidence>
<evidence type="ECO:0000313" key="2">
    <source>
        <dbReference type="Proteomes" id="UP001189429"/>
    </source>
</evidence>
<dbReference type="Proteomes" id="UP001189429">
    <property type="component" value="Unassembled WGS sequence"/>
</dbReference>
<name>A0ABN9RBG9_9DINO</name>
<protein>
    <submittedName>
        <fullName evidence="1">Uncharacterized protein</fullName>
    </submittedName>
</protein>
<comment type="caution">
    <text evidence="1">The sequence shown here is derived from an EMBL/GenBank/DDBJ whole genome shotgun (WGS) entry which is preliminary data.</text>
</comment>
<accession>A0ABN9RBG9</accession>
<dbReference type="EMBL" id="CAUYUJ010006158">
    <property type="protein sequence ID" value="CAK0816308.1"/>
    <property type="molecule type" value="Genomic_DNA"/>
</dbReference>
<proteinExistence type="predicted"/>